<protein>
    <submittedName>
        <fullName evidence="9">Cysteine desulfurase</fullName>
    </submittedName>
</protein>
<comment type="similarity">
    <text evidence="2">Belongs to the class-V pyridoxal-phosphate-dependent aminotransferase family. NifS/IscS subfamily.</text>
</comment>
<keyword evidence="11" id="KW-1185">Reference proteome</keyword>
<dbReference type="Gene3D" id="3.40.640.10">
    <property type="entry name" value="Type I PLP-dependent aspartate aminotransferase-like (Major domain)"/>
    <property type="match status" value="1"/>
</dbReference>
<dbReference type="Pfam" id="PF00266">
    <property type="entry name" value="Aminotran_5"/>
    <property type="match status" value="1"/>
</dbReference>
<dbReference type="GO" id="GO:0031071">
    <property type="term" value="F:cysteine desulfurase activity"/>
    <property type="evidence" value="ECO:0007669"/>
    <property type="project" value="UniProtKB-ARBA"/>
</dbReference>
<reference evidence="8" key="2">
    <citation type="submission" date="2022-01" db="EMBL/GenBank/DDBJ databases">
        <title>Collection of gut derived symbiotic bacterial strains cultured from healthy donors.</title>
        <authorList>
            <person name="Lin H."/>
            <person name="Kohout C."/>
            <person name="Waligurski E."/>
            <person name="Pamer E.G."/>
        </authorList>
    </citation>
    <scope>NUCLEOTIDE SEQUENCE</scope>
    <source>
        <strain evidence="8">MSK.14.39</strain>
    </source>
</reference>
<organism evidence="9 10">
    <name type="scientific">Anaerosalibacter bizertensis</name>
    <dbReference type="NCBI Taxonomy" id="932217"/>
    <lineage>
        <taxon>Bacteria</taxon>
        <taxon>Bacillati</taxon>
        <taxon>Bacillota</taxon>
        <taxon>Tissierellia</taxon>
        <taxon>Tissierellales</taxon>
        <taxon>Sporanaerobacteraceae</taxon>
        <taxon>Anaerosalibacter</taxon>
    </lineage>
</organism>
<evidence type="ECO:0000256" key="3">
    <source>
        <dbReference type="ARBA" id="ARBA00022723"/>
    </source>
</evidence>
<dbReference type="Gene3D" id="1.10.260.50">
    <property type="match status" value="1"/>
</dbReference>
<dbReference type="InterPro" id="IPR015424">
    <property type="entry name" value="PyrdxlP-dep_Trfase"/>
</dbReference>
<dbReference type="PIRSF" id="PIRSF005572">
    <property type="entry name" value="NifS"/>
    <property type="match status" value="1"/>
</dbReference>
<dbReference type="Gene3D" id="3.90.1150.10">
    <property type="entry name" value="Aspartate Aminotransferase, domain 1"/>
    <property type="match status" value="1"/>
</dbReference>
<dbReference type="InterPro" id="IPR015422">
    <property type="entry name" value="PyrdxlP-dep_Trfase_small"/>
</dbReference>
<dbReference type="Proteomes" id="UP001108123">
    <property type="component" value="Unassembled WGS sequence"/>
</dbReference>
<name>A0A844FJV3_9FIRM</name>
<dbReference type="InterPro" id="IPR015421">
    <property type="entry name" value="PyrdxlP-dep_Trfase_major"/>
</dbReference>
<dbReference type="EMBL" id="JAKNID010000048">
    <property type="protein sequence ID" value="MCG4565728.1"/>
    <property type="molecule type" value="Genomic_DNA"/>
</dbReference>
<keyword evidence="4" id="KW-0663">Pyridoxal phosphate</keyword>
<evidence type="ECO:0000256" key="5">
    <source>
        <dbReference type="ARBA" id="ARBA00023004"/>
    </source>
</evidence>
<dbReference type="PANTHER" id="PTHR11601:SF50">
    <property type="entry name" value="CYSTEINE DESULFURASE ISCS 2-RELATED"/>
    <property type="match status" value="1"/>
</dbReference>
<evidence type="ECO:0000259" key="7">
    <source>
        <dbReference type="Pfam" id="PF00266"/>
    </source>
</evidence>
<keyword evidence="3" id="KW-0479">Metal-binding</keyword>
<gene>
    <name evidence="9" type="ORF">FYJ27_12105</name>
    <name evidence="8" type="ORF">L0P62_09735</name>
</gene>
<dbReference type="PANTHER" id="PTHR11601">
    <property type="entry name" value="CYSTEINE DESULFURYLASE FAMILY MEMBER"/>
    <property type="match status" value="1"/>
</dbReference>
<dbReference type="AlphaFoldDB" id="A0A844FJV3"/>
<dbReference type="NCBIfam" id="NF002806">
    <property type="entry name" value="PRK02948.1"/>
    <property type="match status" value="1"/>
</dbReference>
<dbReference type="EMBL" id="VULR01000026">
    <property type="protein sequence ID" value="MSS44417.1"/>
    <property type="molecule type" value="Genomic_DNA"/>
</dbReference>
<evidence type="ECO:0000256" key="2">
    <source>
        <dbReference type="ARBA" id="ARBA00006490"/>
    </source>
</evidence>
<dbReference type="GO" id="GO:0046872">
    <property type="term" value="F:metal ion binding"/>
    <property type="evidence" value="ECO:0007669"/>
    <property type="project" value="UniProtKB-KW"/>
</dbReference>
<dbReference type="GO" id="GO:0051536">
    <property type="term" value="F:iron-sulfur cluster binding"/>
    <property type="evidence" value="ECO:0007669"/>
    <property type="project" value="UniProtKB-KW"/>
</dbReference>
<reference evidence="9 10" key="1">
    <citation type="submission" date="2019-08" db="EMBL/GenBank/DDBJ databases">
        <title>In-depth cultivation of the pig gut microbiome towards novel bacterial diversity and tailored functional studies.</title>
        <authorList>
            <person name="Wylensek D."/>
            <person name="Hitch T.C.A."/>
            <person name="Clavel T."/>
        </authorList>
    </citation>
    <scope>NUCLEOTIDE SEQUENCE [LARGE SCALE GENOMIC DNA]</scope>
    <source>
        <strain evidence="9 10">Med78-601-WT-4W-RMD-3</strain>
    </source>
</reference>
<dbReference type="FunFam" id="3.40.640.10:FF:000084">
    <property type="entry name" value="IscS-like cysteine desulfurase"/>
    <property type="match status" value="1"/>
</dbReference>
<evidence type="ECO:0000256" key="6">
    <source>
        <dbReference type="ARBA" id="ARBA00023014"/>
    </source>
</evidence>
<proteinExistence type="inferred from homology"/>
<sequence>MEVYLDNGATTRPREEVINEINFMLRESYGNPSSLHRLGFNAEKKVERARDIIANFLSVNKDEVYFTSGGTESNNIAIQGIINKNKKRGNHIITTEIEHPSILNIFKYYEESGFNVTYLKVDEYGFIDLEELEKSINDSTILVSIMLVNNEIGTIEPVEKIRDILNKKDSNAYIHVDGIQAFGKIPLKLKEWDIDSFSFSGHKIHGPKGIGGLYIKKETNISPMVYGGNQEKGLRSGTENVPGIVGMGKAVEIINNNFEDEKKYIMNLKKYLYKNIKSNIPRIKINSLLDNNFSPYILNISFLGVKGEVLLHFLEDRGIYVSTGSACSSHGQGKSHVLTAIGLSNEEIEGAIRFSLSHFNTKEDIDYVVEELKKSVDEIRQIMMR</sequence>
<keyword evidence="6" id="KW-0411">Iron-sulfur</keyword>
<evidence type="ECO:0000313" key="9">
    <source>
        <dbReference type="EMBL" id="MSS44417.1"/>
    </source>
</evidence>
<evidence type="ECO:0000256" key="4">
    <source>
        <dbReference type="ARBA" id="ARBA00022898"/>
    </source>
</evidence>
<dbReference type="SUPFAM" id="SSF53383">
    <property type="entry name" value="PLP-dependent transferases"/>
    <property type="match status" value="1"/>
</dbReference>
<evidence type="ECO:0000313" key="8">
    <source>
        <dbReference type="EMBL" id="MCG4565728.1"/>
    </source>
</evidence>
<evidence type="ECO:0000256" key="1">
    <source>
        <dbReference type="ARBA" id="ARBA00001933"/>
    </source>
</evidence>
<comment type="caution">
    <text evidence="9">The sequence shown here is derived from an EMBL/GenBank/DDBJ whole genome shotgun (WGS) entry which is preliminary data.</text>
</comment>
<evidence type="ECO:0000313" key="10">
    <source>
        <dbReference type="Proteomes" id="UP000462760"/>
    </source>
</evidence>
<comment type="cofactor">
    <cofactor evidence="1">
        <name>pyridoxal 5'-phosphate</name>
        <dbReference type="ChEBI" id="CHEBI:597326"/>
    </cofactor>
</comment>
<dbReference type="InterPro" id="IPR016454">
    <property type="entry name" value="Cysteine_dSase"/>
</dbReference>
<feature type="domain" description="Aminotransferase class V" evidence="7">
    <location>
        <begin position="3"/>
        <end position="368"/>
    </location>
</feature>
<evidence type="ECO:0000313" key="11">
    <source>
        <dbReference type="Proteomes" id="UP001108123"/>
    </source>
</evidence>
<dbReference type="RefSeq" id="WP_226807470.1">
    <property type="nucleotide sequence ID" value="NZ_JAJBNW010000005.1"/>
</dbReference>
<dbReference type="InterPro" id="IPR000192">
    <property type="entry name" value="Aminotrans_V_dom"/>
</dbReference>
<dbReference type="Proteomes" id="UP000462760">
    <property type="component" value="Unassembled WGS sequence"/>
</dbReference>
<accession>A0A844FJV3</accession>
<keyword evidence="5" id="KW-0408">Iron</keyword>